<evidence type="ECO:0008006" key="4">
    <source>
        <dbReference type="Google" id="ProtNLM"/>
    </source>
</evidence>
<dbReference type="EMBL" id="JBITLV010000007">
    <property type="protein sequence ID" value="MFI7589349.1"/>
    <property type="molecule type" value="Genomic_DNA"/>
</dbReference>
<evidence type="ECO:0000313" key="3">
    <source>
        <dbReference type="Proteomes" id="UP001612915"/>
    </source>
</evidence>
<reference evidence="2 3" key="1">
    <citation type="submission" date="2024-10" db="EMBL/GenBank/DDBJ databases">
        <title>The Natural Products Discovery Center: Release of the First 8490 Sequenced Strains for Exploring Actinobacteria Biosynthetic Diversity.</title>
        <authorList>
            <person name="Kalkreuter E."/>
            <person name="Kautsar S.A."/>
            <person name="Yang D."/>
            <person name="Bader C.D."/>
            <person name="Teijaro C.N."/>
            <person name="Fluegel L."/>
            <person name="Davis C.M."/>
            <person name="Simpson J.R."/>
            <person name="Lauterbach L."/>
            <person name="Steele A.D."/>
            <person name="Gui C."/>
            <person name="Meng S."/>
            <person name="Li G."/>
            <person name="Viehrig K."/>
            <person name="Ye F."/>
            <person name="Su P."/>
            <person name="Kiefer A.F."/>
            <person name="Nichols A."/>
            <person name="Cepeda A.J."/>
            <person name="Yan W."/>
            <person name="Fan B."/>
            <person name="Jiang Y."/>
            <person name="Adhikari A."/>
            <person name="Zheng C.-J."/>
            <person name="Schuster L."/>
            <person name="Cowan T.M."/>
            <person name="Smanski M.J."/>
            <person name="Chevrette M.G."/>
            <person name="De Carvalho L.P.S."/>
            <person name="Shen B."/>
        </authorList>
    </citation>
    <scope>NUCLEOTIDE SEQUENCE [LARGE SCALE GENOMIC DNA]</scope>
    <source>
        <strain evidence="2 3">NPDC049639</strain>
    </source>
</reference>
<keyword evidence="1" id="KW-0472">Membrane</keyword>
<name>A0ABW8ASH1_9ACTN</name>
<gene>
    <name evidence="2" type="ORF">ACIB24_19965</name>
</gene>
<feature type="transmembrane region" description="Helical" evidence="1">
    <location>
        <begin position="20"/>
        <end position="39"/>
    </location>
</feature>
<dbReference type="Proteomes" id="UP001612915">
    <property type="component" value="Unassembled WGS sequence"/>
</dbReference>
<evidence type="ECO:0000256" key="1">
    <source>
        <dbReference type="SAM" id="Phobius"/>
    </source>
</evidence>
<dbReference type="RefSeq" id="WP_398283944.1">
    <property type="nucleotide sequence ID" value="NZ_JBITLV010000007.1"/>
</dbReference>
<organism evidence="2 3">
    <name type="scientific">Spongisporangium articulatum</name>
    <dbReference type="NCBI Taxonomy" id="3362603"/>
    <lineage>
        <taxon>Bacteria</taxon>
        <taxon>Bacillati</taxon>
        <taxon>Actinomycetota</taxon>
        <taxon>Actinomycetes</taxon>
        <taxon>Kineosporiales</taxon>
        <taxon>Kineosporiaceae</taxon>
        <taxon>Spongisporangium</taxon>
    </lineage>
</organism>
<keyword evidence="1" id="KW-1133">Transmembrane helix</keyword>
<proteinExistence type="predicted"/>
<keyword evidence="3" id="KW-1185">Reference proteome</keyword>
<accession>A0ABW8ASH1</accession>
<evidence type="ECO:0000313" key="2">
    <source>
        <dbReference type="EMBL" id="MFI7589349.1"/>
    </source>
</evidence>
<sequence length="219" mass="22811">MATPARTRFVPYASTPGRALGQAVADITVVLWCVLWYWVGKLVHTAISAFATVGQKVESGANGIAGNLDSAGQGAGKVPLVGDPVSKPLQAAGNAARSIAEAGHGLYDKATWLAIVLALAVAVPPALAVVVPWLWARLRFARRAGAAVTLASTEAGEELLALRALANRPLPKLVKVSHDPVQAWREGDEAVIRALASMELRSAGLAVPRSWKKAVSSSS</sequence>
<feature type="transmembrane region" description="Helical" evidence="1">
    <location>
        <begin position="112"/>
        <end position="135"/>
    </location>
</feature>
<protein>
    <recommendedName>
        <fullName evidence="4">Transmembrane protein</fullName>
    </recommendedName>
</protein>
<keyword evidence="1" id="KW-0812">Transmembrane</keyword>
<comment type="caution">
    <text evidence="2">The sequence shown here is derived from an EMBL/GenBank/DDBJ whole genome shotgun (WGS) entry which is preliminary data.</text>
</comment>